<dbReference type="FunFam" id="3.30.160.60:FF:000744">
    <property type="entry name" value="zinc finger E-box-binding homeobox 1"/>
    <property type="match status" value="1"/>
</dbReference>
<evidence type="ECO:0000313" key="13">
    <source>
        <dbReference type="Ensembl" id="ENSHCOP00000012308.1"/>
    </source>
</evidence>
<dbReference type="Gene3D" id="3.30.160.60">
    <property type="entry name" value="Classic Zinc Finger"/>
    <property type="match status" value="10"/>
</dbReference>
<evidence type="ECO:0000259" key="12">
    <source>
        <dbReference type="PROSITE" id="PS50157"/>
    </source>
</evidence>
<dbReference type="Proteomes" id="UP000264820">
    <property type="component" value="Unplaced"/>
</dbReference>
<evidence type="ECO:0000256" key="3">
    <source>
        <dbReference type="ARBA" id="ARBA00022737"/>
    </source>
</evidence>
<keyword evidence="9" id="KW-0539">Nucleus</keyword>
<dbReference type="PROSITE" id="PS50157">
    <property type="entry name" value="ZINC_FINGER_C2H2_2"/>
    <property type="match status" value="12"/>
</dbReference>
<evidence type="ECO:0000313" key="14">
    <source>
        <dbReference type="Proteomes" id="UP000264820"/>
    </source>
</evidence>
<evidence type="ECO:0000256" key="6">
    <source>
        <dbReference type="ARBA" id="ARBA00023015"/>
    </source>
</evidence>
<dbReference type="Pfam" id="PF00096">
    <property type="entry name" value="zf-C2H2"/>
    <property type="match status" value="7"/>
</dbReference>
<feature type="domain" description="C2H2-type" evidence="12">
    <location>
        <begin position="604"/>
        <end position="631"/>
    </location>
</feature>
<feature type="domain" description="C2H2-type" evidence="12">
    <location>
        <begin position="520"/>
        <end position="547"/>
    </location>
</feature>
<dbReference type="InterPro" id="IPR029400">
    <property type="entry name" value="TINF2_N"/>
</dbReference>
<dbReference type="GO" id="GO:0005634">
    <property type="term" value="C:nucleus"/>
    <property type="evidence" value="ECO:0007669"/>
    <property type="project" value="UniProtKB-SubCell"/>
</dbReference>
<reference evidence="13" key="2">
    <citation type="submission" date="2025-09" db="UniProtKB">
        <authorList>
            <consortium name="Ensembl"/>
        </authorList>
    </citation>
    <scope>IDENTIFICATION</scope>
</reference>
<sequence>MEGPLPLPSLRLLAPPLRVMSAIMWKFVHLRSTKHYGRVVEFITLVNEAIPDILTHRQWTLIILGLKLKMLSCEPDVRCVKTVLESILLSSSEQAHPTNDPFESNLSTLVLRLMDDHEWREHFLKNEFPVHYGPDFDTALETLVSDFFNRLDGLLLIPDFKQTSLWVGNDVSTLLEAYQQYAFEAEDFTALLRRTIQRGKLAKINTNDTSSSEQQLLSSLTVPVSTEEKNSSCQTEIDDSRQCFRQSTTDAEEITWTYVIQQDPEICSQEETVLTTLNNNKDEVRVELVLDDQPSVATSVTDASAPHPVTSGGPAVGPRRQRVAHKCTHCNKCYIYRYELLEHQRIHTGELPYKCTQCGKAFRRSSDLSCHRRSRCTKAAYICLKCGNSFQSIQEKFKHRCIHNTQKLECSHCRKSFKKTCQLEKHQLIHTRKRLFTCRQCGEKFSSMSELKFHRKTHPAGLSNQCTRCGKMLPSAASLAAHEERHEKQKTHACAVCAKSFRNKHELTRHKRMHTGERPYQCPYCEKRFYMSANLTVHIRTHTGEKPYLCPDCGKAFASAGELQIHGRIHTGERPYKCNVCDKGFTMAAKLTCHMRVHTGERPYVCSECGKGFSSGGQLKIHNMSHTGVRPYPCQLCPKGYKVLNHLKRHLKSHGIQEPSV</sequence>
<dbReference type="Pfam" id="PF13912">
    <property type="entry name" value="zf-C2H2_6"/>
    <property type="match status" value="1"/>
</dbReference>
<dbReference type="GO" id="GO:0010468">
    <property type="term" value="P:regulation of gene expression"/>
    <property type="evidence" value="ECO:0007669"/>
    <property type="project" value="UniProtKB-ARBA"/>
</dbReference>
<feature type="domain" description="C2H2-type" evidence="12">
    <location>
        <begin position="381"/>
        <end position="408"/>
    </location>
</feature>
<feature type="domain" description="C2H2-type" evidence="12">
    <location>
        <begin position="353"/>
        <end position="380"/>
    </location>
</feature>
<dbReference type="FunFam" id="3.30.160.60:FF:000180">
    <property type="entry name" value="Zinc finger protein 689"/>
    <property type="match status" value="1"/>
</dbReference>
<dbReference type="RefSeq" id="XP_019720345.1">
    <property type="nucleotide sequence ID" value="XM_019864786.1"/>
</dbReference>
<evidence type="ECO:0000256" key="7">
    <source>
        <dbReference type="ARBA" id="ARBA00023125"/>
    </source>
</evidence>
<evidence type="ECO:0000256" key="4">
    <source>
        <dbReference type="ARBA" id="ARBA00022771"/>
    </source>
</evidence>
<reference evidence="13" key="1">
    <citation type="submission" date="2025-08" db="UniProtKB">
        <authorList>
            <consortium name="Ensembl"/>
        </authorList>
    </citation>
    <scope>IDENTIFICATION</scope>
</reference>
<dbReference type="GeneID" id="109512790"/>
<comment type="subcellular location">
    <subcellularLocation>
        <location evidence="1">Nucleus</location>
    </subcellularLocation>
</comment>
<evidence type="ECO:0000256" key="2">
    <source>
        <dbReference type="ARBA" id="ARBA00022723"/>
    </source>
</evidence>
<evidence type="ECO:0000256" key="10">
    <source>
        <dbReference type="PROSITE-ProRule" id="PRU00042"/>
    </source>
</evidence>
<dbReference type="SMART" id="SM00355">
    <property type="entry name" value="ZnF_C2H2"/>
    <property type="match status" value="12"/>
</dbReference>
<name>A0A3Q2Y5L5_HIPCM</name>
<evidence type="ECO:0000256" key="8">
    <source>
        <dbReference type="ARBA" id="ARBA00023163"/>
    </source>
</evidence>
<dbReference type="FunFam" id="3.30.160.60:FF:000100">
    <property type="entry name" value="Zinc finger 45-like"/>
    <property type="match status" value="1"/>
</dbReference>
<keyword evidence="5" id="KW-0862">Zinc</keyword>
<dbReference type="Ensembl" id="ENSHCOT00000019301.1">
    <property type="protein sequence ID" value="ENSHCOP00000012308.1"/>
    <property type="gene ID" value="ENSHCOG00000015291.1"/>
</dbReference>
<dbReference type="PANTHER" id="PTHR16515:SF66">
    <property type="entry name" value="C2H2-TYPE DOMAIN-CONTAINING PROTEIN"/>
    <property type="match status" value="1"/>
</dbReference>
<keyword evidence="8" id="KW-0804">Transcription</keyword>
<protein>
    <submittedName>
        <fullName evidence="13">Zinc finger protein ZFMSA12A-like</fullName>
    </submittedName>
</protein>
<keyword evidence="14" id="KW-1185">Reference proteome</keyword>
<evidence type="ECO:0000256" key="5">
    <source>
        <dbReference type="ARBA" id="ARBA00022833"/>
    </source>
</evidence>
<evidence type="ECO:0000256" key="11">
    <source>
        <dbReference type="SAM" id="MobiDB-lite"/>
    </source>
</evidence>
<dbReference type="FunFam" id="3.30.160.60:FF:002343">
    <property type="entry name" value="Zinc finger protein 33A"/>
    <property type="match status" value="1"/>
</dbReference>
<feature type="domain" description="C2H2-type" evidence="12">
    <location>
        <begin position="548"/>
        <end position="575"/>
    </location>
</feature>
<feature type="domain" description="C2H2-type" evidence="12">
    <location>
        <begin position="492"/>
        <end position="519"/>
    </location>
</feature>
<accession>A0A3Q2Y5L5</accession>
<keyword evidence="4 10" id="KW-0863">Zinc-finger</keyword>
<keyword evidence="6" id="KW-0805">Transcription regulation</keyword>
<feature type="domain" description="C2H2-type" evidence="12">
    <location>
        <begin position="632"/>
        <end position="659"/>
    </location>
</feature>
<proteinExistence type="predicted"/>
<keyword evidence="2" id="KW-0479">Metal-binding</keyword>
<dbReference type="SUPFAM" id="SSF57667">
    <property type="entry name" value="beta-beta-alpha zinc fingers"/>
    <property type="match status" value="7"/>
</dbReference>
<dbReference type="FunFam" id="3.30.160.60:FF:000450">
    <property type="entry name" value="PR domain zinc finger protein 14"/>
    <property type="match status" value="1"/>
</dbReference>
<keyword evidence="3" id="KW-0677">Repeat</keyword>
<dbReference type="InterPro" id="IPR036236">
    <property type="entry name" value="Znf_C2H2_sf"/>
</dbReference>
<feature type="domain" description="C2H2-type" evidence="12">
    <location>
        <begin position="576"/>
        <end position="603"/>
    </location>
</feature>
<dbReference type="FunFam" id="3.30.160.60:FF:000358">
    <property type="entry name" value="zinc finger protein 24"/>
    <property type="match status" value="1"/>
</dbReference>
<dbReference type="CDD" id="cd11657">
    <property type="entry name" value="TIN2_N"/>
    <property type="match status" value="1"/>
</dbReference>
<organism evidence="13 14">
    <name type="scientific">Hippocampus comes</name>
    <name type="common">Tiger tail seahorse</name>
    <dbReference type="NCBI Taxonomy" id="109280"/>
    <lineage>
        <taxon>Eukaryota</taxon>
        <taxon>Metazoa</taxon>
        <taxon>Chordata</taxon>
        <taxon>Craniata</taxon>
        <taxon>Vertebrata</taxon>
        <taxon>Euteleostomi</taxon>
        <taxon>Actinopterygii</taxon>
        <taxon>Neopterygii</taxon>
        <taxon>Teleostei</taxon>
        <taxon>Neoteleostei</taxon>
        <taxon>Acanthomorphata</taxon>
        <taxon>Syngnathiaria</taxon>
        <taxon>Syngnathiformes</taxon>
        <taxon>Syngnathoidei</taxon>
        <taxon>Syngnathidae</taxon>
        <taxon>Hippocampus</taxon>
    </lineage>
</organism>
<feature type="domain" description="C2H2-type" evidence="12">
    <location>
        <begin position="436"/>
        <end position="458"/>
    </location>
</feature>
<dbReference type="InterPro" id="IPR013087">
    <property type="entry name" value="Znf_C2H2_type"/>
</dbReference>
<feature type="region of interest" description="Disordered" evidence="11">
    <location>
        <begin position="298"/>
        <end position="318"/>
    </location>
</feature>
<dbReference type="InterPro" id="IPR050331">
    <property type="entry name" value="Zinc_finger"/>
</dbReference>
<dbReference type="PROSITE" id="PS00028">
    <property type="entry name" value="ZINC_FINGER_C2H2_1"/>
    <property type="match status" value="11"/>
</dbReference>
<dbReference type="GeneTree" id="ENSGT00940000156207"/>
<evidence type="ECO:0000256" key="1">
    <source>
        <dbReference type="ARBA" id="ARBA00004123"/>
    </source>
</evidence>
<dbReference type="GO" id="GO:0008270">
    <property type="term" value="F:zinc ion binding"/>
    <property type="evidence" value="ECO:0007669"/>
    <property type="project" value="UniProtKB-KW"/>
</dbReference>
<dbReference type="PANTHER" id="PTHR16515">
    <property type="entry name" value="PR DOMAIN ZINC FINGER PROTEIN"/>
    <property type="match status" value="1"/>
</dbReference>
<dbReference type="FunFam" id="3.30.160.60:FF:000688">
    <property type="entry name" value="zinc finger protein 197 isoform X1"/>
    <property type="match status" value="1"/>
</dbReference>
<feature type="domain" description="C2H2-type" evidence="12">
    <location>
        <begin position="464"/>
        <end position="491"/>
    </location>
</feature>
<dbReference type="GO" id="GO:0003677">
    <property type="term" value="F:DNA binding"/>
    <property type="evidence" value="ECO:0007669"/>
    <property type="project" value="UniProtKB-KW"/>
</dbReference>
<keyword evidence="7" id="KW-0238">DNA-binding</keyword>
<feature type="domain" description="C2H2-type" evidence="12">
    <location>
        <begin position="325"/>
        <end position="352"/>
    </location>
</feature>
<dbReference type="OrthoDB" id="9948370at2759"/>
<evidence type="ECO:0000256" key="9">
    <source>
        <dbReference type="ARBA" id="ARBA00023242"/>
    </source>
</evidence>
<feature type="domain" description="C2H2-type" evidence="12">
    <location>
        <begin position="408"/>
        <end position="435"/>
    </location>
</feature>
<dbReference type="KEGG" id="hcq:109512790"/>
<dbReference type="AlphaFoldDB" id="A0A3Q2Y5L5"/>
<dbReference type="Pfam" id="PF14973">
    <property type="entry name" value="TINF2_N"/>
    <property type="match status" value="1"/>
</dbReference>